<dbReference type="PRINTS" id="PR00164">
    <property type="entry name" value="ABC2TRNSPORT"/>
</dbReference>
<dbReference type="PIRSF" id="PIRSF006648">
    <property type="entry name" value="DrrB"/>
    <property type="match status" value="1"/>
</dbReference>
<evidence type="ECO:0000256" key="5">
    <source>
        <dbReference type="RuleBase" id="RU361157"/>
    </source>
</evidence>
<evidence type="ECO:0000256" key="2">
    <source>
        <dbReference type="ARBA" id="ARBA00022692"/>
    </source>
</evidence>
<protein>
    <recommendedName>
        <fullName evidence="5">Transport permease protein</fullName>
    </recommendedName>
</protein>
<feature type="transmembrane region" description="Helical" evidence="5">
    <location>
        <begin position="221"/>
        <end position="247"/>
    </location>
</feature>
<dbReference type="RefSeq" id="WP_286678045.1">
    <property type="nucleotide sequence ID" value="NZ_MNXI01000055.1"/>
</dbReference>
<gene>
    <name evidence="7" type="ORF">COY37_01550</name>
</gene>
<dbReference type="PANTHER" id="PTHR43229">
    <property type="entry name" value="NODULATION PROTEIN J"/>
    <property type="match status" value="1"/>
</dbReference>
<dbReference type="EMBL" id="PFNG01000038">
    <property type="protein sequence ID" value="PIZ41888.1"/>
    <property type="molecule type" value="Genomic_DNA"/>
</dbReference>
<feature type="transmembrane region" description="Helical" evidence="5">
    <location>
        <begin position="177"/>
        <end position="201"/>
    </location>
</feature>
<dbReference type="InterPro" id="IPR000412">
    <property type="entry name" value="ABC_2_transport"/>
</dbReference>
<dbReference type="Pfam" id="PF01061">
    <property type="entry name" value="ABC2_membrane"/>
    <property type="match status" value="1"/>
</dbReference>
<accession>A0A2M7TAA9</accession>
<keyword evidence="3 5" id="KW-1133">Transmembrane helix</keyword>
<keyword evidence="5" id="KW-1003">Cell membrane</keyword>
<feature type="transmembrane region" description="Helical" evidence="5">
    <location>
        <begin position="145"/>
        <end position="170"/>
    </location>
</feature>
<proteinExistence type="inferred from homology"/>
<dbReference type="PROSITE" id="PS51012">
    <property type="entry name" value="ABC_TM2"/>
    <property type="match status" value="1"/>
</dbReference>
<name>A0A2M7TAA9_9ACTN</name>
<comment type="similarity">
    <text evidence="5">Belongs to the ABC-2 integral membrane protein family.</text>
</comment>
<feature type="transmembrane region" description="Helical" evidence="5">
    <location>
        <begin position="105"/>
        <end position="133"/>
    </location>
</feature>
<dbReference type="AlphaFoldDB" id="A0A2M7TAA9"/>
<evidence type="ECO:0000259" key="6">
    <source>
        <dbReference type="PROSITE" id="PS51012"/>
    </source>
</evidence>
<keyword evidence="5" id="KW-0813">Transport</keyword>
<keyword evidence="2 5" id="KW-0812">Transmembrane</keyword>
<feature type="transmembrane region" description="Helical" evidence="5">
    <location>
        <begin position="60"/>
        <end position="84"/>
    </location>
</feature>
<organism evidence="7 8">
    <name type="scientific">Candidatus Aquicultor secundus</name>
    <dbReference type="NCBI Taxonomy" id="1973895"/>
    <lineage>
        <taxon>Bacteria</taxon>
        <taxon>Bacillati</taxon>
        <taxon>Actinomycetota</taxon>
        <taxon>Candidatus Aquicultoria</taxon>
        <taxon>Candidatus Aquicultorales</taxon>
        <taxon>Candidatus Aquicultoraceae</taxon>
        <taxon>Candidatus Aquicultor</taxon>
    </lineage>
</organism>
<evidence type="ECO:0000313" key="7">
    <source>
        <dbReference type="EMBL" id="PIZ41888.1"/>
    </source>
</evidence>
<keyword evidence="4 5" id="KW-0472">Membrane</keyword>
<evidence type="ECO:0000313" key="8">
    <source>
        <dbReference type="Proteomes" id="UP000230956"/>
    </source>
</evidence>
<dbReference type="GO" id="GO:0140359">
    <property type="term" value="F:ABC-type transporter activity"/>
    <property type="evidence" value="ECO:0007669"/>
    <property type="project" value="InterPro"/>
</dbReference>
<evidence type="ECO:0000256" key="4">
    <source>
        <dbReference type="ARBA" id="ARBA00023136"/>
    </source>
</evidence>
<comment type="caution">
    <text evidence="7">The sequence shown here is derived from an EMBL/GenBank/DDBJ whole genome shotgun (WGS) entry which is preliminary data.</text>
</comment>
<dbReference type="InterPro" id="IPR047817">
    <property type="entry name" value="ABC2_TM_bact-type"/>
</dbReference>
<dbReference type="InterPro" id="IPR013525">
    <property type="entry name" value="ABC2_TM"/>
</dbReference>
<dbReference type="Proteomes" id="UP000230956">
    <property type="component" value="Unassembled WGS sequence"/>
</dbReference>
<sequence>MLSKIIAFLKRDFKSEVSYRFSFLMNLFSILFSIATFFFLSKLIGKSVGFQLKEYGGDYFSFVLIGIAFSSFLGTGLSSFSSTISGAQSEGTLEAMLITPTKVSGIIVMASLWDFLMTAFDVILYLALGSLLFGVNLSKANVPGALLVLILTVTAFSGLGIISASFIMVLKRGDPINWLFGTFSSFVGGTFFPITVLPVWLQKMAYLFPIFYALRAMRHAVLQGFSFMALLPDIAALALFSLIILPISMVAFKKAIKFAKTDGSLVTY</sequence>
<feature type="transmembrane region" description="Helical" evidence="5">
    <location>
        <begin position="21"/>
        <end position="40"/>
    </location>
</feature>
<evidence type="ECO:0000256" key="3">
    <source>
        <dbReference type="ARBA" id="ARBA00022989"/>
    </source>
</evidence>
<reference evidence="8" key="1">
    <citation type="submission" date="2017-09" db="EMBL/GenBank/DDBJ databases">
        <title>Depth-based differentiation of microbial function through sediment-hosted aquifers and enrichment of novel symbionts in the deep terrestrial subsurface.</title>
        <authorList>
            <person name="Probst A.J."/>
            <person name="Ladd B."/>
            <person name="Jarett J.K."/>
            <person name="Geller-Mcgrath D.E."/>
            <person name="Sieber C.M.K."/>
            <person name="Emerson J.B."/>
            <person name="Anantharaman K."/>
            <person name="Thomas B.C."/>
            <person name="Malmstrom R."/>
            <person name="Stieglmeier M."/>
            <person name="Klingl A."/>
            <person name="Woyke T."/>
            <person name="Ryan C.M."/>
            <person name="Banfield J.F."/>
        </authorList>
    </citation>
    <scope>NUCLEOTIDE SEQUENCE [LARGE SCALE GENOMIC DNA]</scope>
</reference>
<evidence type="ECO:0000256" key="1">
    <source>
        <dbReference type="ARBA" id="ARBA00004141"/>
    </source>
</evidence>
<dbReference type="PANTHER" id="PTHR43229:SF2">
    <property type="entry name" value="NODULATION PROTEIN J"/>
    <property type="match status" value="1"/>
</dbReference>
<dbReference type="GO" id="GO:0043190">
    <property type="term" value="C:ATP-binding cassette (ABC) transporter complex"/>
    <property type="evidence" value="ECO:0007669"/>
    <property type="project" value="InterPro"/>
</dbReference>
<comment type="subcellular location">
    <subcellularLocation>
        <location evidence="5">Cell membrane</location>
        <topology evidence="5">Multi-pass membrane protein</topology>
    </subcellularLocation>
    <subcellularLocation>
        <location evidence="1">Membrane</location>
        <topology evidence="1">Multi-pass membrane protein</topology>
    </subcellularLocation>
</comment>
<feature type="domain" description="ABC transmembrane type-2" evidence="6">
    <location>
        <begin position="24"/>
        <end position="255"/>
    </location>
</feature>
<dbReference type="InterPro" id="IPR051784">
    <property type="entry name" value="Nod_factor_ABC_transporter"/>
</dbReference>